<proteinExistence type="predicted"/>
<sequence length="67" mass="7777">MGYPELSCRRSSLEANAFIRDSQAYWGYCENIKQLLRLPILSIYIQRSYHYLYKSSCASPTSSFLSV</sequence>
<dbReference type="HOGENOM" id="CLU_2805164_0_0_11"/>
<dbReference type="Proteomes" id="UP000023703">
    <property type="component" value="Plasmid pCgly1"/>
</dbReference>
<dbReference type="EMBL" id="CP006843">
    <property type="protein sequence ID" value="AHW65661.1"/>
    <property type="molecule type" value="Genomic_DNA"/>
</dbReference>
<dbReference type="AlphaFoldDB" id="X5EGE3"/>
<gene>
    <name evidence="1" type="ORF">CGLY_16440</name>
</gene>
<keyword evidence="1" id="KW-0614">Plasmid</keyword>
<dbReference type="KEGG" id="cgy:CGLY_16440"/>
<evidence type="ECO:0000313" key="2">
    <source>
        <dbReference type="Proteomes" id="UP000023703"/>
    </source>
</evidence>
<accession>X5EGE3</accession>
<name>X5EGE3_9CORY</name>
<reference evidence="1 2" key="1">
    <citation type="journal article" date="2015" name="Int. J. Syst. Evol. Microbiol.">
        <title>Revisiting Corynebacterium glyciniphilum (ex Kubota et al., 1972) sp. nov., nom. rev., isolated from putrefied banana.</title>
        <authorList>
            <person name="Al-Dilaimi A."/>
            <person name="Bednarz H."/>
            <person name="Lomker A."/>
            <person name="Niehaus K."/>
            <person name="Kalinowski J."/>
            <person name="Ruckert C."/>
        </authorList>
    </citation>
    <scope>NUCLEOTIDE SEQUENCE [LARGE SCALE GENOMIC DNA]</scope>
    <source>
        <strain evidence="1">AJ 3170</strain>
        <plasmid evidence="2">Plasmid pCgly1</plasmid>
    </source>
</reference>
<evidence type="ECO:0000313" key="1">
    <source>
        <dbReference type="EMBL" id="AHW65661.1"/>
    </source>
</evidence>
<protein>
    <submittedName>
        <fullName evidence="1">Uncharacterized protein</fullName>
    </submittedName>
</protein>
<geneLocation type="plasmid" evidence="1 2">
    <name>pCgly1</name>
</geneLocation>
<organism evidence="1 2">
    <name type="scientific">Corynebacterium glyciniphilum AJ 3170</name>
    <dbReference type="NCBI Taxonomy" id="1404245"/>
    <lineage>
        <taxon>Bacteria</taxon>
        <taxon>Bacillati</taxon>
        <taxon>Actinomycetota</taxon>
        <taxon>Actinomycetes</taxon>
        <taxon>Mycobacteriales</taxon>
        <taxon>Corynebacteriaceae</taxon>
        <taxon>Corynebacterium</taxon>
    </lineage>
</organism>
<keyword evidence="2" id="KW-1185">Reference proteome</keyword>